<dbReference type="InterPro" id="IPR050272">
    <property type="entry name" value="Isochorismatase-like_hydrls"/>
</dbReference>
<accession>D0MEN5</accession>
<dbReference type="eggNOG" id="COG1335">
    <property type="taxonomic scope" value="Bacteria"/>
</dbReference>
<dbReference type="HOGENOM" id="CLU_068979_8_0_10"/>
<dbReference type="CDD" id="cd00431">
    <property type="entry name" value="cysteine_hydrolases"/>
    <property type="match status" value="1"/>
</dbReference>
<organism evidence="3 4">
    <name type="scientific">Rhodothermus marinus (strain ATCC 43812 / DSM 4252 / R-10)</name>
    <name type="common">Rhodothermus obamensis</name>
    <dbReference type="NCBI Taxonomy" id="518766"/>
    <lineage>
        <taxon>Bacteria</taxon>
        <taxon>Pseudomonadati</taxon>
        <taxon>Rhodothermota</taxon>
        <taxon>Rhodothermia</taxon>
        <taxon>Rhodothermales</taxon>
        <taxon>Rhodothermaceae</taxon>
        <taxon>Rhodothermus</taxon>
    </lineage>
</organism>
<dbReference type="Proteomes" id="UP000002221">
    <property type="component" value="Chromosome"/>
</dbReference>
<dbReference type="OrthoDB" id="9791276at2"/>
<evidence type="ECO:0000256" key="1">
    <source>
        <dbReference type="ARBA" id="ARBA00022801"/>
    </source>
</evidence>
<evidence type="ECO:0000313" key="4">
    <source>
        <dbReference type="Proteomes" id="UP000002221"/>
    </source>
</evidence>
<dbReference type="STRING" id="518766.Rmar_2385"/>
<evidence type="ECO:0000259" key="2">
    <source>
        <dbReference type="Pfam" id="PF00857"/>
    </source>
</evidence>
<dbReference type="GO" id="GO:0016787">
    <property type="term" value="F:hydrolase activity"/>
    <property type="evidence" value="ECO:0007669"/>
    <property type="project" value="UniProtKB-KW"/>
</dbReference>
<dbReference type="PANTHER" id="PTHR43540">
    <property type="entry name" value="PEROXYUREIDOACRYLATE/UREIDOACRYLATE AMIDOHYDROLASE-RELATED"/>
    <property type="match status" value="1"/>
</dbReference>
<keyword evidence="4" id="KW-1185">Reference proteome</keyword>
<protein>
    <submittedName>
        <fullName evidence="3">Isochorismatase hydrolase</fullName>
    </submittedName>
</protein>
<dbReference type="SUPFAM" id="SSF52499">
    <property type="entry name" value="Isochorismatase-like hydrolases"/>
    <property type="match status" value="1"/>
</dbReference>
<sequence length="221" mass="25757">MQTYSLRPALVIVDMQNCFMAEGGSFHKLGYRRDHYQQIIPAVQEAYRRARALRIPVIFSKAVRERSGIDLLDRVHRILPPKRLERIRRAHIAIRDTWDADIIEALQPASDDLIVEKRRDSIFQDTELELWLRAMRVDTLVFTGIDTAICVESSLRDAFNRGYDVVLLADATASREADFYETTLREVQDNFGLVLQVSQFFDRLERQRNGRFLLQRPTTFA</sequence>
<dbReference type="AlphaFoldDB" id="D0MEN5"/>
<dbReference type="InterPro" id="IPR036380">
    <property type="entry name" value="Isochorismatase-like_sf"/>
</dbReference>
<dbReference type="Pfam" id="PF00857">
    <property type="entry name" value="Isochorismatase"/>
    <property type="match status" value="1"/>
</dbReference>
<proteinExistence type="predicted"/>
<dbReference type="PANTHER" id="PTHR43540:SF6">
    <property type="entry name" value="ISOCHORISMATASE-LIKE DOMAIN-CONTAINING PROTEIN"/>
    <property type="match status" value="1"/>
</dbReference>
<keyword evidence="1 3" id="KW-0378">Hydrolase</keyword>
<dbReference type="RefSeq" id="WP_012844873.1">
    <property type="nucleotide sequence ID" value="NC_013501.1"/>
</dbReference>
<dbReference type="InterPro" id="IPR000868">
    <property type="entry name" value="Isochorismatase-like_dom"/>
</dbReference>
<reference evidence="3 4" key="1">
    <citation type="journal article" date="2009" name="Stand. Genomic Sci.">
        <title>Complete genome sequence of Rhodothermus marinus type strain (R-10).</title>
        <authorList>
            <person name="Nolan M."/>
            <person name="Tindall B.J."/>
            <person name="Pomrenke H."/>
            <person name="Lapidus A."/>
            <person name="Copeland A."/>
            <person name="Glavina Del Rio T."/>
            <person name="Lucas S."/>
            <person name="Chen F."/>
            <person name="Tice H."/>
            <person name="Cheng J.F."/>
            <person name="Saunders E."/>
            <person name="Han C."/>
            <person name="Bruce D."/>
            <person name="Goodwin L."/>
            <person name="Chain P."/>
            <person name="Pitluck S."/>
            <person name="Ovchinikova G."/>
            <person name="Pati A."/>
            <person name="Ivanova N."/>
            <person name="Mavromatis K."/>
            <person name="Chen A."/>
            <person name="Palaniappan K."/>
            <person name="Land M."/>
            <person name="Hauser L."/>
            <person name="Chang Y.J."/>
            <person name="Jeffries C.D."/>
            <person name="Brettin T."/>
            <person name="Goker M."/>
            <person name="Bristow J."/>
            <person name="Eisen J.A."/>
            <person name="Markowitz V."/>
            <person name="Hugenholtz P."/>
            <person name="Kyrpides N.C."/>
            <person name="Klenk H.P."/>
            <person name="Detter J.C."/>
        </authorList>
    </citation>
    <scope>NUCLEOTIDE SEQUENCE [LARGE SCALE GENOMIC DNA]</scope>
    <source>
        <strain evidence="4">ATCC 43812 / DSM 4252 / R-10</strain>
    </source>
</reference>
<dbReference type="EMBL" id="CP001807">
    <property type="protein sequence ID" value="ACY49263.1"/>
    <property type="molecule type" value="Genomic_DNA"/>
</dbReference>
<evidence type="ECO:0000313" key="3">
    <source>
        <dbReference type="EMBL" id="ACY49263.1"/>
    </source>
</evidence>
<gene>
    <name evidence="3" type="ordered locus">Rmar_2385</name>
</gene>
<dbReference type="KEGG" id="rmr:Rmar_2385"/>
<dbReference type="Gene3D" id="3.40.50.850">
    <property type="entry name" value="Isochorismatase-like"/>
    <property type="match status" value="1"/>
</dbReference>
<name>D0MEN5_RHOM4</name>
<feature type="domain" description="Isochorismatase-like" evidence="2">
    <location>
        <begin position="9"/>
        <end position="197"/>
    </location>
</feature>